<evidence type="ECO:0000256" key="1">
    <source>
        <dbReference type="SAM" id="MobiDB-lite"/>
    </source>
</evidence>
<evidence type="ECO:0000313" key="3">
    <source>
        <dbReference type="Proteomes" id="UP000094527"/>
    </source>
</evidence>
<protein>
    <submittedName>
        <fullName evidence="2">Uncharacterized protein</fullName>
    </submittedName>
</protein>
<organism evidence="2 3">
    <name type="scientific">Orchesella cincta</name>
    <name type="common">Springtail</name>
    <name type="synonym">Podura cincta</name>
    <dbReference type="NCBI Taxonomy" id="48709"/>
    <lineage>
        <taxon>Eukaryota</taxon>
        <taxon>Metazoa</taxon>
        <taxon>Ecdysozoa</taxon>
        <taxon>Arthropoda</taxon>
        <taxon>Hexapoda</taxon>
        <taxon>Collembola</taxon>
        <taxon>Entomobryomorpha</taxon>
        <taxon>Entomobryoidea</taxon>
        <taxon>Orchesellidae</taxon>
        <taxon>Orchesellinae</taxon>
        <taxon>Orchesella</taxon>
    </lineage>
</organism>
<dbReference type="EMBL" id="LJIJ01000621">
    <property type="protein sequence ID" value="ODM95779.1"/>
    <property type="molecule type" value="Genomic_DNA"/>
</dbReference>
<keyword evidence="3" id="KW-1185">Reference proteome</keyword>
<dbReference type="GO" id="GO:0005634">
    <property type="term" value="C:nucleus"/>
    <property type="evidence" value="ECO:0007669"/>
    <property type="project" value="TreeGrafter"/>
</dbReference>
<comment type="caution">
    <text evidence="2">The sequence shown here is derived from an EMBL/GenBank/DDBJ whole genome shotgun (WGS) entry which is preliminary data.</text>
</comment>
<dbReference type="GO" id="GO:0003723">
    <property type="term" value="F:RNA binding"/>
    <property type="evidence" value="ECO:0007669"/>
    <property type="project" value="TreeGrafter"/>
</dbReference>
<dbReference type="PANTHER" id="PTHR13384:SF19">
    <property type="entry name" value="G PATCH DOMAIN-CONTAINING PROTEIN 1"/>
    <property type="match status" value="1"/>
</dbReference>
<accession>A0A1D2MRQ4</accession>
<feature type="compositionally biased region" description="Polar residues" evidence="1">
    <location>
        <begin position="225"/>
        <end position="237"/>
    </location>
</feature>
<feature type="compositionally biased region" description="Low complexity" evidence="1">
    <location>
        <begin position="238"/>
        <end position="254"/>
    </location>
</feature>
<feature type="compositionally biased region" description="Low complexity" evidence="1">
    <location>
        <begin position="348"/>
        <end position="357"/>
    </location>
</feature>
<evidence type="ECO:0000313" key="2">
    <source>
        <dbReference type="EMBL" id="ODM95779.1"/>
    </source>
</evidence>
<feature type="compositionally biased region" description="Basic and acidic residues" evidence="1">
    <location>
        <begin position="138"/>
        <end position="162"/>
    </location>
</feature>
<feature type="region of interest" description="Disordered" evidence="1">
    <location>
        <begin position="137"/>
        <end position="366"/>
    </location>
</feature>
<feature type="compositionally biased region" description="Basic residues" evidence="1">
    <location>
        <begin position="290"/>
        <end position="331"/>
    </location>
</feature>
<sequence>MLWSASGKLVCKRFNIPHPYPDSKFVGVKNDQSASSTTIAQAVLAVPVSKNPTEGSAGVDGTLVSKPVLEFHKEMAVSKSSNEDDEIIVVEKPPLDLFKEIFADSSDSEEEDMESEPILRVNQGRENNESQQFVSQHMLKDDGVRDDKSSDKIVPSNDRKSFPAENESVNQKDGSKRGVFDRIDLDRLHGHIRNQNMEKECTKMYIKSPESDDEEDMDDIYGPRPQTSSYSQPHSIASVSSSKKSTTVSSSSTSMNYRSQSKPDDTKKEVSREEVIWVEKSALSDGSSKSHVKSKKHSSKSRRKSSKKEKRKTRKSKRHKQKKKGHKHKSSGKHDSTESSSEGDDGLSDSGASSNSSVTINDSLDNRALLAKLKQITRSN</sequence>
<name>A0A1D2MRQ4_ORCCI</name>
<dbReference type="Proteomes" id="UP000094527">
    <property type="component" value="Unassembled WGS sequence"/>
</dbReference>
<gene>
    <name evidence="2" type="ORF">Ocin01_10900</name>
</gene>
<dbReference type="OrthoDB" id="20507at2759"/>
<feature type="compositionally biased region" description="Basic and acidic residues" evidence="1">
    <location>
        <begin position="173"/>
        <end position="189"/>
    </location>
</feature>
<dbReference type="AlphaFoldDB" id="A0A1D2MRQ4"/>
<dbReference type="PANTHER" id="PTHR13384">
    <property type="entry name" value="G PATCH DOMAIN-CONTAINING PROTEIN 1"/>
    <property type="match status" value="1"/>
</dbReference>
<reference evidence="2 3" key="1">
    <citation type="journal article" date="2016" name="Genome Biol. Evol.">
        <title>Gene Family Evolution Reflects Adaptation to Soil Environmental Stressors in the Genome of the Collembolan Orchesella cincta.</title>
        <authorList>
            <person name="Faddeeva-Vakhrusheva A."/>
            <person name="Derks M.F."/>
            <person name="Anvar S.Y."/>
            <person name="Agamennone V."/>
            <person name="Suring W."/>
            <person name="Smit S."/>
            <person name="van Straalen N.M."/>
            <person name="Roelofs D."/>
        </authorList>
    </citation>
    <scope>NUCLEOTIDE SEQUENCE [LARGE SCALE GENOMIC DNA]</scope>
    <source>
        <tissue evidence="2">Mixed pool</tissue>
    </source>
</reference>
<feature type="compositionally biased region" description="Basic and acidic residues" evidence="1">
    <location>
        <begin position="261"/>
        <end position="277"/>
    </location>
</feature>
<proteinExistence type="predicted"/>